<dbReference type="GO" id="GO:0008270">
    <property type="term" value="F:zinc ion binding"/>
    <property type="evidence" value="ECO:0007669"/>
    <property type="project" value="UniProtKB-KW"/>
</dbReference>
<keyword evidence="1" id="KW-0479">Metal-binding</keyword>
<sequence>MAKWRNILAGSGGMLGLFVGNDRGIVKSSVVVKIHQMIVVKGFLHYNQYMKEKSAAANKRRPLVLKIKDGTTKPIYCDDHPEGRATFRCLKCGHLFCEACVGGEDGDKTYCINCKGFYEQDEKRRQAQEKKAVAAPSLKKAELTLAALGVGVSLALGYYVYENSKDPVINRGGLSVEETEMVQDANRLVSETDRLVREGIIESERLLATPVESLGDEYE</sequence>
<keyword evidence="6" id="KW-1185">Reference proteome</keyword>
<feature type="domain" description="B box-type" evidence="4">
    <location>
        <begin position="73"/>
        <end position="101"/>
    </location>
</feature>
<dbReference type="OrthoDB" id="5422246at2"/>
<dbReference type="InterPro" id="IPR017907">
    <property type="entry name" value="Znf_RING_CS"/>
</dbReference>
<reference evidence="5 6" key="1">
    <citation type="submission" date="2016-12" db="EMBL/GenBank/DDBJ databases">
        <title>Isolation and genomic insights into novel planktonic Zetaproteobacteria from stratified waters of the Chesapeake Bay.</title>
        <authorList>
            <person name="McAllister S.M."/>
            <person name="Kato S."/>
            <person name="Chan C.S."/>
            <person name="Chiu B.K."/>
            <person name="Field E.K."/>
        </authorList>
    </citation>
    <scope>NUCLEOTIDE SEQUENCE [LARGE SCALE GENOMIC DNA]</scope>
    <source>
        <strain evidence="5 6">CP-5</strain>
    </source>
</reference>
<dbReference type="InterPro" id="IPR000315">
    <property type="entry name" value="Znf_B-box"/>
</dbReference>
<dbReference type="KEGG" id="maes:Ga0123461_0939"/>
<accession>A0A2K8KZL2</accession>
<keyword evidence="3" id="KW-0862">Zinc</keyword>
<gene>
    <name evidence="5" type="ORF">Ga0123461_0939</name>
</gene>
<keyword evidence="2" id="KW-0863">Zinc-finger</keyword>
<evidence type="ECO:0000256" key="3">
    <source>
        <dbReference type="ARBA" id="ARBA00022833"/>
    </source>
</evidence>
<dbReference type="EMBL" id="CP018799">
    <property type="protein sequence ID" value="ATX79359.1"/>
    <property type="molecule type" value="Genomic_DNA"/>
</dbReference>
<evidence type="ECO:0000256" key="2">
    <source>
        <dbReference type="ARBA" id="ARBA00022771"/>
    </source>
</evidence>
<protein>
    <submittedName>
        <fullName evidence="5">B-box zinc finger</fullName>
    </submittedName>
</protein>
<name>A0A2K8KZL2_MARES</name>
<evidence type="ECO:0000256" key="1">
    <source>
        <dbReference type="ARBA" id="ARBA00022723"/>
    </source>
</evidence>
<dbReference type="RefSeq" id="WP_100277262.1">
    <property type="nucleotide sequence ID" value="NZ_CP018799.1"/>
</dbReference>
<dbReference type="Pfam" id="PF00643">
    <property type="entry name" value="zf-B_box"/>
    <property type="match status" value="1"/>
</dbReference>
<evidence type="ECO:0000313" key="6">
    <source>
        <dbReference type="Proteomes" id="UP000231701"/>
    </source>
</evidence>
<dbReference type="AlphaFoldDB" id="A0A2K8KZL2"/>
<organism evidence="5 6">
    <name type="scientific">Mariprofundus aestuarium</name>
    <dbReference type="NCBI Taxonomy" id="1921086"/>
    <lineage>
        <taxon>Bacteria</taxon>
        <taxon>Pseudomonadati</taxon>
        <taxon>Pseudomonadota</taxon>
        <taxon>Candidatius Mariprofundia</taxon>
        <taxon>Mariprofundales</taxon>
        <taxon>Mariprofundaceae</taxon>
        <taxon>Mariprofundus</taxon>
    </lineage>
</organism>
<dbReference type="PROSITE" id="PS00518">
    <property type="entry name" value="ZF_RING_1"/>
    <property type="match status" value="1"/>
</dbReference>
<evidence type="ECO:0000313" key="5">
    <source>
        <dbReference type="EMBL" id="ATX79359.1"/>
    </source>
</evidence>
<dbReference type="Proteomes" id="UP000231701">
    <property type="component" value="Chromosome"/>
</dbReference>
<proteinExistence type="predicted"/>
<evidence type="ECO:0000259" key="4">
    <source>
        <dbReference type="Pfam" id="PF00643"/>
    </source>
</evidence>